<comment type="similarity">
    <text evidence="1">Belongs to the parvalbumin family.</text>
</comment>
<reference evidence="5 6" key="1">
    <citation type="submission" date="2024-04" db="EMBL/GenBank/DDBJ databases">
        <title>Tritrichomonas musculus Genome.</title>
        <authorList>
            <person name="Alves-Ferreira E."/>
            <person name="Grigg M."/>
            <person name="Lorenzi H."/>
            <person name="Galac M."/>
        </authorList>
    </citation>
    <scope>NUCLEOTIDE SEQUENCE [LARGE SCALE GENOMIC DNA]</scope>
    <source>
        <strain evidence="5 6">EAF2021</strain>
    </source>
</reference>
<evidence type="ECO:0000256" key="1">
    <source>
        <dbReference type="ARBA" id="ARBA00009753"/>
    </source>
</evidence>
<evidence type="ECO:0000313" key="6">
    <source>
        <dbReference type="Proteomes" id="UP001470230"/>
    </source>
</evidence>
<keyword evidence="2" id="KW-0479">Metal-binding</keyword>
<dbReference type="PANTHER" id="PTHR11653">
    <property type="entry name" value="PARVALBUMIN ALPHA"/>
    <property type="match status" value="1"/>
</dbReference>
<dbReference type="InterPro" id="IPR008080">
    <property type="entry name" value="Parvalbumin"/>
</dbReference>
<dbReference type="SMART" id="SM00054">
    <property type="entry name" value="EFh"/>
    <property type="match status" value="3"/>
</dbReference>
<dbReference type="InterPro" id="IPR018247">
    <property type="entry name" value="EF_Hand_1_Ca_BS"/>
</dbReference>
<dbReference type="Gene3D" id="1.10.238.10">
    <property type="entry name" value="EF-hand"/>
    <property type="match status" value="2"/>
</dbReference>
<dbReference type="PROSITE" id="PS50222">
    <property type="entry name" value="EF_HAND_2"/>
    <property type="match status" value="3"/>
</dbReference>
<dbReference type="Pfam" id="PF13405">
    <property type="entry name" value="EF-hand_6"/>
    <property type="match status" value="1"/>
</dbReference>
<dbReference type="Pfam" id="PF13499">
    <property type="entry name" value="EF-hand_7"/>
    <property type="match status" value="1"/>
</dbReference>
<dbReference type="CDD" id="cd00051">
    <property type="entry name" value="EFh"/>
    <property type="match status" value="1"/>
</dbReference>
<dbReference type="SUPFAM" id="SSF47473">
    <property type="entry name" value="EF-hand"/>
    <property type="match status" value="1"/>
</dbReference>
<sequence length="153" mass="17101">MSGVITCDKDEQDLKRLYSALDQDGNGYLDEDELKVLCRNCGMPESYAKLCILLVGNGKSQINFELYKKFIAILVLYSSDKPQFLRLVFNALDADDSGTLEIDEVFVFLRALGINCTIAQATQILKVADDNSDMKLNEKEFSDLVEGLEATLK</sequence>
<evidence type="ECO:0000256" key="3">
    <source>
        <dbReference type="ARBA" id="ARBA00022837"/>
    </source>
</evidence>
<keyword evidence="3" id="KW-0106">Calcium</keyword>
<accession>A0ABR2K7M9</accession>
<gene>
    <name evidence="5" type="ORF">M9Y10_038164</name>
</gene>
<dbReference type="InterPro" id="IPR011992">
    <property type="entry name" value="EF-hand-dom_pair"/>
</dbReference>
<feature type="domain" description="EF-hand" evidence="4">
    <location>
        <begin position="80"/>
        <end position="115"/>
    </location>
</feature>
<proteinExistence type="inferred from homology"/>
<feature type="domain" description="EF-hand" evidence="4">
    <location>
        <begin position="9"/>
        <end position="44"/>
    </location>
</feature>
<comment type="caution">
    <text evidence="5">The sequence shown here is derived from an EMBL/GenBank/DDBJ whole genome shotgun (WGS) entry which is preliminary data.</text>
</comment>
<evidence type="ECO:0000313" key="5">
    <source>
        <dbReference type="EMBL" id="KAK8887126.1"/>
    </source>
</evidence>
<protein>
    <recommendedName>
        <fullName evidence="4">EF-hand domain-containing protein</fullName>
    </recommendedName>
</protein>
<evidence type="ECO:0000256" key="2">
    <source>
        <dbReference type="ARBA" id="ARBA00022723"/>
    </source>
</evidence>
<dbReference type="EMBL" id="JAPFFF010000006">
    <property type="protein sequence ID" value="KAK8887126.1"/>
    <property type="molecule type" value="Genomic_DNA"/>
</dbReference>
<dbReference type="PANTHER" id="PTHR11653:SF10">
    <property type="entry name" value="EF-HAND DOMAIN-CONTAINING PROTEIN"/>
    <property type="match status" value="1"/>
</dbReference>
<name>A0ABR2K7M9_9EUKA</name>
<feature type="domain" description="EF-hand" evidence="4">
    <location>
        <begin position="116"/>
        <end position="151"/>
    </location>
</feature>
<dbReference type="InterPro" id="IPR002048">
    <property type="entry name" value="EF_hand_dom"/>
</dbReference>
<dbReference type="PROSITE" id="PS00018">
    <property type="entry name" value="EF_HAND_1"/>
    <property type="match status" value="2"/>
</dbReference>
<organism evidence="5 6">
    <name type="scientific">Tritrichomonas musculus</name>
    <dbReference type="NCBI Taxonomy" id="1915356"/>
    <lineage>
        <taxon>Eukaryota</taxon>
        <taxon>Metamonada</taxon>
        <taxon>Parabasalia</taxon>
        <taxon>Tritrichomonadida</taxon>
        <taxon>Tritrichomonadidae</taxon>
        <taxon>Tritrichomonas</taxon>
    </lineage>
</organism>
<dbReference type="Proteomes" id="UP001470230">
    <property type="component" value="Unassembled WGS sequence"/>
</dbReference>
<evidence type="ECO:0000259" key="4">
    <source>
        <dbReference type="PROSITE" id="PS50222"/>
    </source>
</evidence>
<keyword evidence="6" id="KW-1185">Reference proteome</keyword>